<sequence>MKKTLSLIALIFLSLITFSKEIKIHISTKEEIKSGNYCFYNSKNGELMIPYIYEINSPIEIISLKYDYMHEEAINLPKIKKNPDYSTSSVDSIINETPNIHIMMTNGNSGSSTNLIFQYFPVIYSDSIPDVTSEVEITIAYNEIIYEGKSSIFDKGFSNAGTKSSTEKTLADSATLDMVIITSERFSDSLSKFCEFENLMGIKTLIKTVEEIYSHFSGSDKQEKIRNYIKEQYLMKGIRFVLLAGEDEIVPIRMSYSTLYYHYGYVPTDLYYADMNGTWNADKDGLVGEIISDIEDGFPDINVSRLPFENEIELKNLLQKFYGYVCKSSPEKINTFLHAGASLLTNLTDGSGQLMTDMLVSMNGMDKYSHERLFSPISDNFNYPPSYSGDMQLNRSSFISEISKGYHFINHIDHSSEYYLGTGNLETKTEYNSQDTIFLSNSDSVYSIMFSMGCFANGFDRESASDGLLLSMRSSIINFVGFTRTGWTSSQALMNRYWAMMADSGTNYTGEAFRFAMIENNLYFRVAINMTGFSTMPVYSQAPDSFFVALSDTIFSSDSIILSIRDSHGAVSGATVVLMDSINYLRIKTDASGKAKISPFSLLGMASIGISKKNHIPYVDSFYVKGQSLITIEDISIIDNKYISLNIVNSSDSIINFSHIHFGANDSMFFFNKDIFNISFTPNVSQAVVCTLYYFKRPAHNAVKKIGYDAETDNLSFSDSAFVSIEKTEFKVNAIEFDQTEPPFISSLAVSKSNALRTADVSVKISSLSPDITVLDSIFTYEYFEDSILIVSDIKLRKNDASADFRNNTYRVIVNFALRSDTIDVSGLPADVELNLFTSLQTNSISVYTSQTIFRTDIYRADFSSSDFALIYSLKAGEILFSDTSATIGINQYYAVFYDNLGRIIDTSETVRANLYAKTELSDVHSSGSFYGSLDGKRYYARSSFNSADLNNDGAKEMVFVSDDGRFYILDSNLNDITPFTLFTTPHHETTPSIGDIDRDGFLDIVIGNGSFASDTTAFVIFNPMSANRRIEPVCSLGVLTASSVIANIDADYYNEIILGTSKGLYVLKSNLRRVDYFTKQITNVWGIAISEEQSMLFINDYYGNIYSYDFSGNARSGFPYKTAHVTLTPLILTDIDCNTKLDVVIGTAGGYLYVIDQDGNVRNGFPYACLSGIYHPPRLFDINNDHNIEIIFSDINGNIYVMNNSGVRVSYCYTGDPTNTYNEILIYDFNGDMKEEFVFVMRSGKIAVYNQELIPLFSQFIKLENMVTSCPIAVDFYGDMKPVLIIRDYAGQIYKLNSYSNSSSVGKISFSKTLYDSRNTSFVNGFLLKSENEDTIHVMKEKKNSVLIKNAINNKMLAFAYKSGIEGLSVMLFNKLGQVVSEFILPEKREYYEKDLGKLSSGEYFVTVSDKKETLLREKILIVK</sequence>
<evidence type="ECO:0000256" key="3">
    <source>
        <dbReference type="ARBA" id="ARBA00022729"/>
    </source>
</evidence>
<evidence type="ECO:0000313" key="8">
    <source>
        <dbReference type="Proteomes" id="UP000264062"/>
    </source>
</evidence>
<gene>
    <name evidence="7" type="ORF">DCW38_04260</name>
</gene>
<dbReference type="EMBL" id="DMZY01000125">
    <property type="protein sequence ID" value="HAV92376.1"/>
    <property type="molecule type" value="Genomic_DNA"/>
</dbReference>
<organism evidence="7 8">
    <name type="scientific">candidate division WOR-3 bacterium</name>
    <dbReference type="NCBI Taxonomy" id="2052148"/>
    <lineage>
        <taxon>Bacteria</taxon>
        <taxon>Bacteria division WOR-3</taxon>
    </lineage>
</organism>
<proteinExistence type="predicted"/>
<keyword evidence="2" id="KW-0812">Transmembrane</keyword>
<dbReference type="InterPro" id="IPR013517">
    <property type="entry name" value="FG-GAP"/>
</dbReference>
<dbReference type="InterPro" id="IPR029031">
    <property type="entry name" value="Gingipain_N_sf"/>
</dbReference>
<dbReference type="GO" id="GO:0006508">
    <property type="term" value="P:proteolysis"/>
    <property type="evidence" value="ECO:0007669"/>
    <property type="project" value="InterPro"/>
</dbReference>
<comment type="subcellular location">
    <subcellularLocation>
        <location evidence="1">Membrane</location>
        <topology evidence="1">Single-pass membrane protein</topology>
    </subcellularLocation>
</comment>
<dbReference type="InterPro" id="IPR001769">
    <property type="entry name" value="Gingipain"/>
</dbReference>
<dbReference type="InterPro" id="IPR028994">
    <property type="entry name" value="Integrin_alpha_N"/>
</dbReference>
<evidence type="ECO:0000256" key="1">
    <source>
        <dbReference type="ARBA" id="ARBA00004167"/>
    </source>
</evidence>
<dbReference type="Gene3D" id="2.130.10.130">
    <property type="entry name" value="Integrin alpha, N-terminal"/>
    <property type="match status" value="1"/>
</dbReference>
<dbReference type="Proteomes" id="UP000264062">
    <property type="component" value="Unassembled WGS sequence"/>
</dbReference>
<dbReference type="Pfam" id="PF01364">
    <property type="entry name" value="Peptidase_C25"/>
    <property type="match status" value="1"/>
</dbReference>
<dbReference type="SUPFAM" id="SSF69318">
    <property type="entry name" value="Integrin alpha N-terminal domain"/>
    <property type="match status" value="2"/>
</dbReference>
<keyword evidence="5" id="KW-0472">Membrane</keyword>
<dbReference type="PANTHER" id="PTHR21419">
    <property type="match status" value="1"/>
</dbReference>
<evidence type="ECO:0000256" key="5">
    <source>
        <dbReference type="ARBA" id="ARBA00023136"/>
    </source>
</evidence>
<evidence type="ECO:0000313" key="7">
    <source>
        <dbReference type="EMBL" id="HAV92376.1"/>
    </source>
</evidence>
<dbReference type="Pfam" id="PF13517">
    <property type="entry name" value="FG-GAP_3"/>
    <property type="match status" value="1"/>
</dbReference>
<feature type="domain" description="Gingipain" evidence="6">
    <location>
        <begin position="178"/>
        <end position="522"/>
    </location>
</feature>
<protein>
    <recommendedName>
        <fullName evidence="6">Gingipain domain-containing protein</fullName>
    </recommendedName>
</protein>
<dbReference type="GO" id="GO:0016020">
    <property type="term" value="C:membrane"/>
    <property type="evidence" value="ECO:0007669"/>
    <property type="project" value="UniProtKB-SubCell"/>
</dbReference>
<dbReference type="GO" id="GO:0008234">
    <property type="term" value="F:cysteine-type peptidase activity"/>
    <property type="evidence" value="ECO:0007669"/>
    <property type="project" value="InterPro"/>
</dbReference>
<evidence type="ECO:0000259" key="6">
    <source>
        <dbReference type="Pfam" id="PF01364"/>
    </source>
</evidence>
<dbReference type="Gene3D" id="3.40.50.10390">
    <property type="entry name" value="Gingipain r, domain 1"/>
    <property type="match status" value="1"/>
</dbReference>
<accession>A0A350HA10</accession>
<dbReference type="InterPro" id="IPR045232">
    <property type="entry name" value="FAM234"/>
</dbReference>
<comment type="caution">
    <text evidence="7">The sequence shown here is derived from an EMBL/GenBank/DDBJ whole genome shotgun (WGS) entry which is preliminary data.</text>
</comment>
<dbReference type="PANTHER" id="PTHR21419:SF23">
    <property type="entry name" value="PROTEIN DEFECTIVE IN EXINE FORMATION 1"/>
    <property type="match status" value="1"/>
</dbReference>
<reference evidence="7 8" key="1">
    <citation type="journal article" date="2018" name="Nat. Biotechnol.">
        <title>A standardized bacterial taxonomy based on genome phylogeny substantially revises the tree of life.</title>
        <authorList>
            <person name="Parks D.H."/>
            <person name="Chuvochina M."/>
            <person name="Waite D.W."/>
            <person name="Rinke C."/>
            <person name="Skarshewski A."/>
            <person name="Chaumeil P.A."/>
            <person name="Hugenholtz P."/>
        </authorList>
    </citation>
    <scope>NUCLEOTIDE SEQUENCE [LARGE SCALE GENOMIC DNA]</scope>
    <source>
        <strain evidence="7">UBA9956</strain>
    </source>
</reference>
<keyword evidence="3" id="KW-0732">Signal</keyword>
<dbReference type="InterPro" id="IPR029030">
    <property type="entry name" value="Caspase-like_dom_sf"/>
</dbReference>
<evidence type="ECO:0000256" key="4">
    <source>
        <dbReference type="ARBA" id="ARBA00022989"/>
    </source>
</evidence>
<evidence type="ECO:0000256" key="2">
    <source>
        <dbReference type="ARBA" id="ARBA00022692"/>
    </source>
</evidence>
<dbReference type="Gene3D" id="3.40.50.1460">
    <property type="match status" value="1"/>
</dbReference>
<name>A0A350HA10_UNCW3</name>
<keyword evidence="4" id="KW-1133">Transmembrane helix</keyword>
<dbReference type="SUPFAM" id="SSF52129">
    <property type="entry name" value="Caspase-like"/>
    <property type="match status" value="1"/>
</dbReference>